<organism evidence="8 9">
    <name type="scientific">Aspergillus ruber (strain CBS 135680)</name>
    <dbReference type="NCBI Taxonomy" id="1388766"/>
    <lineage>
        <taxon>Eukaryota</taxon>
        <taxon>Fungi</taxon>
        <taxon>Dikarya</taxon>
        <taxon>Ascomycota</taxon>
        <taxon>Pezizomycotina</taxon>
        <taxon>Eurotiomycetes</taxon>
        <taxon>Eurotiomycetidae</taxon>
        <taxon>Eurotiales</taxon>
        <taxon>Aspergillaceae</taxon>
        <taxon>Aspergillus</taxon>
        <taxon>Aspergillus subgen. Aspergillus</taxon>
    </lineage>
</organism>
<dbReference type="PANTHER" id="PTHR12649:SF11">
    <property type="entry name" value="PEPTIDYL-TRNA HYDROLASE 2, MITOCHONDRIAL"/>
    <property type="match status" value="1"/>
</dbReference>
<dbReference type="OrthoDB" id="1733656at2759"/>
<dbReference type="Pfam" id="PF01981">
    <property type="entry name" value="PTH2"/>
    <property type="match status" value="1"/>
</dbReference>
<evidence type="ECO:0000256" key="7">
    <source>
        <dbReference type="SAM" id="SignalP"/>
    </source>
</evidence>
<evidence type="ECO:0000256" key="4">
    <source>
        <dbReference type="ARBA" id="ARBA00048707"/>
    </source>
</evidence>
<evidence type="ECO:0000313" key="8">
    <source>
        <dbReference type="EMBL" id="EYE99857.1"/>
    </source>
</evidence>
<dbReference type="RefSeq" id="XP_040643545.1">
    <property type="nucleotide sequence ID" value="XM_040786023.1"/>
</dbReference>
<dbReference type="HOGENOM" id="CLU_605456_0_0_1"/>
<dbReference type="Proteomes" id="UP000019804">
    <property type="component" value="Unassembled WGS sequence"/>
</dbReference>
<keyword evidence="6" id="KW-0812">Transmembrane</keyword>
<keyword evidence="2" id="KW-0378">Hydrolase</keyword>
<feature type="region of interest" description="Disordered" evidence="5">
    <location>
        <begin position="296"/>
        <end position="330"/>
    </location>
</feature>
<keyword evidence="9" id="KW-1185">Reference proteome</keyword>
<evidence type="ECO:0000256" key="2">
    <source>
        <dbReference type="ARBA" id="ARBA00022801"/>
    </source>
</evidence>
<dbReference type="FunFam" id="3.40.1490.10:FF:000001">
    <property type="entry name" value="Peptidyl-tRNA hydrolase 2"/>
    <property type="match status" value="1"/>
</dbReference>
<gene>
    <name evidence="8" type="ORF">EURHEDRAFT_512012</name>
</gene>
<dbReference type="EC" id="3.1.1.29" evidence="1"/>
<evidence type="ECO:0000256" key="1">
    <source>
        <dbReference type="ARBA" id="ARBA00013260"/>
    </source>
</evidence>
<proteinExistence type="inferred from homology"/>
<dbReference type="GO" id="GO:0005829">
    <property type="term" value="C:cytosol"/>
    <property type="evidence" value="ECO:0007669"/>
    <property type="project" value="TreeGrafter"/>
</dbReference>
<keyword evidence="6" id="KW-1133">Transmembrane helix</keyword>
<dbReference type="AlphaFoldDB" id="A0A017SS88"/>
<dbReference type="STRING" id="1388766.A0A017SS88"/>
<dbReference type="CDD" id="cd02430">
    <property type="entry name" value="PTH2"/>
    <property type="match status" value="1"/>
</dbReference>
<dbReference type="InterPro" id="IPR002833">
    <property type="entry name" value="PTH2"/>
</dbReference>
<dbReference type="Gene3D" id="3.40.1490.10">
    <property type="entry name" value="Bit1"/>
    <property type="match status" value="1"/>
</dbReference>
<dbReference type="NCBIfam" id="TIGR00283">
    <property type="entry name" value="arch_pth2"/>
    <property type="match status" value="1"/>
</dbReference>
<dbReference type="PANTHER" id="PTHR12649">
    <property type="entry name" value="PEPTIDYL-TRNA HYDROLASE 2"/>
    <property type="match status" value="1"/>
</dbReference>
<evidence type="ECO:0000256" key="3">
    <source>
        <dbReference type="ARBA" id="ARBA00038050"/>
    </source>
</evidence>
<keyword evidence="7" id="KW-0732">Signal</keyword>
<evidence type="ECO:0000313" key="9">
    <source>
        <dbReference type="Proteomes" id="UP000019804"/>
    </source>
</evidence>
<dbReference type="InterPro" id="IPR023476">
    <property type="entry name" value="Pep_tRNA_hydro_II_dom_sf"/>
</dbReference>
<protein>
    <recommendedName>
        <fullName evidence="1">peptidyl-tRNA hydrolase</fullName>
        <ecNumber evidence="1">3.1.1.29</ecNumber>
    </recommendedName>
</protein>
<keyword evidence="6" id="KW-0472">Membrane</keyword>
<dbReference type="GO" id="GO:0004045">
    <property type="term" value="F:peptidyl-tRNA hydrolase activity"/>
    <property type="evidence" value="ECO:0007669"/>
    <property type="project" value="UniProtKB-EC"/>
</dbReference>
<feature type="signal peptide" evidence="7">
    <location>
        <begin position="1"/>
        <end position="16"/>
    </location>
</feature>
<dbReference type="GeneID" id="63701147"/>
<name>A0A017SS88_ASPRC</name>
<comment type="catalytic activity">
    <reaction evidence="4">
        <text>an N-acyl-L-alpha-aminoacyl-tRNA + H2O = an N-acyl-L-amino acid + a tRNA + H(+)</text>
        <dbReference type="Rhea" id="RHEA:54448"/>
        <dbReference type="Rhea" id="RHEA-COMP:10123"/>
        <dbReference type="Rhea" id="RHEA-COMP:13883"/>
        <dbReference type="ChEBI" id="CHEBI:15377"/>
        <dbReference type="ChEBI" id="CHEBI:15378"/>
        <dbReference type="ChEBI" id="CHEBI:59874"/>
        <dbReference type="ChEBI" id="CHEBI:78442"/>
        <dbReference type="ChEBI" id="CHEBI:138191"/>
        <dbReference type="EC" id="3.1.1.29"/>
    </reaction>
</comment>
<comment type="similarity">
    <text evidence="3">Belongs to the PTH2 family.</text>
</comment>
<evidence type="ECO:0000256" key="5">
    <source>
        <dbReference type="SAM" id="MobiDB-lite"/>
    </source>
</evidence>
<dbReference type="SUPFAM" id="SSF102462">
    <property type="entry name" value="Peptidyl-tRNA hydrolase II"/>
    <property type="match status" value="1"/>
</dbReference>
<sequence>MRFTPFIAILPALAAAQEQVPLGDRVQGWFNKAKNYLPTATPVVPVEKVVEQKVQEKAVTPVNLTNWQATLEPSGAAQEWLVYVTGGNKTCFGRCERANKAFNESVLLFSADPTAPNLGYLDCEANQVLCSAWVAGAPSLWHFQVPQAQEGFERPETPLHIVRLNSTTVTADTIYEVHSKKTYQDVPAYEGAMHPTDGWVSQNGLIVPLGYGIYAFSLIPQWLFMVLISFVSRSMIAANKKAKKPDKMAELERLPPSTTTYVIATAILAGVTGYFVGQGSSLRLFSGEKEGWPNSYNVKVHKDSSDEDYEDEEEDEEEDSEDEEQGELANFDNEEEVKLVLVVRTDLGMTKGKIAAQCSHATLACYKYFLTHAPDSPILRRWEREGQAKIALQIKGEDELQLLQAQAISLGLCARVIQDAGRTQIASGSRTVLGVLGPKSVVDNVTGHLKLL</sequence>
<reference evidence="9" key="1">
    <citation type="journal article" date="2014" name="Nat. Commun.">
        <title>Genomic adaptations of the halophilic Dead Sea filamentous fungus Eurotium rubrum.</title>
        <authorList>
            <person name="Kis-Papo T."/>
            <person name="Weig A.R."/>
            <person name="Riley R."/>
            <person name="Persoh D."/>
            <person name="Salamov A."/>
            <person name="Sun H."/>
            <person name="Lipzen A."/>
            <person name="Wasser S.P."/>
            <person name="Rambold G."/>
            <person name="Grigoriev I.V."/>
            <person name="Nevo E."/>
        </authorList>
    </citation>
    <scope>NUCLEOTIDE SEQUENCE [LARGE SCALE GENOMIC DNA]</scope>
    <source>
        <strain evidence="9">CBS 135680</strain>
    </source>
</reference>
<feature type="transmembrane region" description="Helical" evidence="6">
    <location>
        <begin position="257"/>
        <end position="276"/>
    </location>
</feature>
<accession>A0A017SS88</accession>
<evidence type="ECO:0000256" key="6">
    <source>
        <dbReference type="SAM" id="Phobius"/>
    </source>
</evidence>
<feature type="transmembrane region" description="Helical" evidence="6">
    <location>
        <begin position="211"/>
        <end position="236"/>
    </location>
</feature>
<dbReference type="EMBL" id="KK088411">
    <property type="protein sequence ID" value="EYE99857.1"/>
    <property type="molecule type" value="Genomic_DNA"/>
</dbReference>
<feature type="chain" id="PRO_5001499831" description="peptidyl-tRNA hydrolase" evidence="7">
    <location>
        <begin position="17"/>
        <end position="452"/>
    </location>
</feature>
<feature type="compositionally biased region" description="Acidic residues" evidence="5">
    <location>
        <begin position="305"/>
        <end position="326"/>
    </location>
</feature>